<dbReference type="PANTHER" id="PTHR33146:SF26">
    <property type="entry name" value="ENDONUCLEASE 4"/>
    <property type="match status" value="1"/>
</dbReference>
<dbReference type="EMBL" id="CP095046">
    <property type="protein sequence ID" value="UOQ71352.1"/>
    <property type="molecule type" value="Genomic_DNA"/>
</dbReference>
<dbReference type="InterPro" id="IPR003154">
    <property type="entry name" value="S1/P1nuclease"/>
</dbReference>
<dbReference type="KEGG" id="hcu:MUN79_22410"/>
<keyword evidence="4" id="KW-0378">Hydrolase</keyword>
<dbReference type="GO" id="GO:0046872">
    <property type="term" value="F:metal ion binding"/>
    <property type="evidence" value="ECO:0007669"/>
    <property type="project" value="UniProtKB-KW"/>
</dbReference>
<evidence type="ECO:0000256" key="7">
    <source>
        <dbReference type="SAM" id="SignalP"/>
    </source>
</evidence>
<reference evidence="8" key="1">
    <citation type="submission" date="2022-04" db="EMBL/GenBank/DDBJ databases">
        <title>Hymenobacter sp. isolated from the air.</title>
        <authorList>
            <person name="Won M."/>
            <person name="Lee C.-M."/>
            <person name="Woen H.-Y."/>
            <person name="Kwon S.-W."/>
        </authorList>
    </citation>
    <scope>NUCLEOTIDE SEQUENCE</scope>
    <source>
        <strain evidence="8">5116S-3</strain>
    </source>
</reference>
<dbReference type="SUPFAM" id="SSF48537">
    <property type="entry name" value="Phospholipase C/P1 nuclease"/>
    <property type="match status" value="1"/>
</dbReference>
<keyword evidence="3" id="KW-0255">Endonuclease</keyword>
<dbReference type="GO" id="GO:0003676">
    <property type="term" value="F:nucleic acid binding"/>
    <property type="evidence" value="ECO:0007669"/>
    <property type="project" value="InterPro"/>
</dbReference>
<name>A0A8T9Q304_9BACT</name>
<keyword evidence="6" id="KW-0325">Glycoprotein</keyword>
<accession>A0A8T9Q304</accession>
<dbReference type="PANTHER" id="PTHR33146">
    <property type="entry name" value="ENDONUCLEASE 4"/>
    <property type="match status" value="1"/>
</dbReference>
<proteinExistence type="predicted"/>
<evidence type="ECO:0000256" key="3">
    <source>
        <dbReference type="ARBA" id="ARBA00022759"/>
    </source>
</evidence>
<sequence length="78" mass="8567">MLKKCVALLCLTMLPVSLMAWGAQGHRVVGKIAENHLSKKAKDQVAQLLGAERLPLVTIWADEVRYSPSTLPLPLALY</sequence>
<keyword evidence="5" id="KW-1015">Disulfide bond</keyword>
<evidence type="ECO:0000256" key="2">
    <source>
        <dbReference type="ARBA" id="ARBA00022723"/>
    </source>
</evidence>
<evidence type="ECO:0000256" key="6">
    <source>
        <dbReference type="ARBA" id="ARBA00023180"/>
    </source>
</evidence>
<dbReference type="Proteomes" id="UP000831796">
    <property type="component" value="Chromosome"/>
</dbReference>
<evidence type="ECO:0000256" key="1">
    <source>
        <dbReference type="ARBA" id="ARBA00022722"/>
    </source>
</evidence>
<evidence type="ECO:0000256" key="5">
    <source>
        <dbReference type="ARBA" id="ARBA00023157"/>
    </source>
</evidence>
<dbReference type="InterPro" id="IPR008947">
    <property type="entry name" value="PLipase_C/P1_nuclease_dom_sf"/>
</dbReference>
<gene>
    <name evidence="8" type="ORF">MUN79_22410</name>
</gene>
<organism evidence="8 9">
    <name type="scientific">Hymenobacter cellulosilyticus</name>
    <dbReference type="NCBI Taxonomy" id="2932248"/>
    <lineage>
        <taxon>Bacteria</taxon>
        <taxon>Pseudomonadati</taxon>
        <taxon>Bacteroidota</taxon>
        <taxon>Cytophagia</taxon>
        <taxon>Cytophagales</taxon>
        <taxon>Hymenobacteraceae</taxon>
        <taxon>Hymenobacter</taxon>
    </lineage>
</organism>
<keyword evidence="2" id="KW-0479">Metal-binding</keyword>
<keyword evidence="7" id="KW-0732">Signal</keyword>
<feature type="chain" id="PRO_5035849028" evidence="7">
    <location>
        <begin position="23"/>
        <end position="78"/>
    </location>
</feature>
<protein>
    <submittedName>
        <fullName evidence="8">Uncharacterized protein</fullName>
    </submittedName>
</protein>
<dbReference type="GO" id="GO:0006308">
    <property type="term" value="P:DNA catabolic process"/>
    <property type="evidence" value="ECO:0007669"/>
    <property type="project" value="InterPro"/>
</dbReference>
<dbReference type="GO" id="GO:0016788">
    <property type="term" value="F:hydrolase activity, acting on ester bonds"/>
    <property type="evidence" value="ECO:0007669"/>
    <property type="project" value="InterPro"/>
</dbReference>
<dbReference type="Gene3D" id="1.10.575.10">
    <property type="entry name" value="P1 Nuclease"/>
    <property type="match status" value="1"/>
</dbReference>
<evidence type="ECO:0000313" key="9">
    <source>
        <dbReference type="Proteomes" id="UP000831796"/>
    </source>
</evidence>
<evidence type="ECO:0000313" key="8">
    <source>
        <dbReference type="EMBL" id="UOQ71352.1"/>
    </source>
</evidence>
<dbReference type="RefSeq" id="WP_244674760.1">
    <property type="nucleotide sequence ID" value="NZ_CP095046.1"/>
</dbReference>
<keyword evidence="9" id="KW-1185">Reference proteome</keyword>
<evidence type="ECO:0000256" key="4">
    <source>
        <dbReference type="ARBA" id="ARBA00022801"/>
    </source>
</evidence>
<feature type="signal peptide" evidence="7">
    <location>
        <begin position="1"/>
        <end position="22"/>
    </location>
</feature>
<dbReference type="Pfam" id="PF02265">
    <property type="entry name" value="S1-P1_nuclease"/>
    <property type="match status" value="1"/>
</dbReference>
<dbReference type="GO" id="GO:0004519">
    <property type="term" value="F:endonuclease activity"/>
    <property type="evidence" value="ECO:0007669"/>
    <property type="project" value="UniProtKB-KW"/>
</dbReference>
<keyword evidence="1" id="KW-0540">Nuclease</keyword>
<dbReference type="AlphaFoldDB" id="A0A8T9Q304"/>